<dbReference type="PANTHER" id="PTHR48041">
    <property type="entry name" value="ABC TRANSPORTER G FAMILY MEMBER 28"/>
    <property type="match status" value="1"/>
</dbReference>
<evidence type="ECO:0000256" key="6">
    <source>
        <dbReference type="ARBA" id="ARBA00022840"/>
    </source>
</evidence>
<dbReference type="GO" id="GO:0016020">
    <property type="term" value="C:membrane"/>
    <property type="evidence" value="ECO:0007669"/>
    <property type="project" value="UniProtKB-SubCell"/>
</dbReference>
<dbReference type="InterPro" id="IPR017871">
    <property type="entry name" value="ABC_transporter-like_CS"/>
</dbReference>
<comment type="subcellular location">
    <subcellularLocation>
        <location evidence="1">Membrane</location>
        <topology evidence="1">Multi-pass membrane protein</topology>
    </subcellularLocation>
</comment>
<feature type="domain" description="ABC transporter" evidence="10">
    <location>
        <begin position="18"/>
        <end position="261"/>
    </location>
</feature>
<evidence type="ECO:0000256" key="1">
    <source>
        <dbReference type="ARBA" id="ARBA00004141"/>
    </source>
</evidence>
<feature type="transmembrane region" description="Helical" evidence="9">
    <location>
        <begin position="427"/>
        <end position="453"/>
    </location>
</feature>
<dbReference type="InterPro" id="IPR003439">
    <property type="entry name" value="ABC_transporter-like_ATP-bd"/>
</dbReference>
<keyword evidence="6" id="KW-0067">ATP-binding</keyword>
<accession>A0ABD2D0L7</accession>
<keyword evidence="4 9" id="KW-0812">Transmembrane</keyword>
<evidence type="ECO:0000313" key="12">
    <source>
        <dbReference type="Proteomes" id="UP001607303"/>
    </source>
</evidence>
<dbReference type="FunFam" id="3.40.50.300:FF:001077">
    <property type="entry name" value="Uncharacterized protein, isoform A"/>
    <property type="match status" value="1"/>
</dbReference>
<keyword evidence="5" id="KW-0547">Nucleotide-binding</keyword>
<dbReference type="SMART" id="SM00382">
    <property type="entry name" value="AAA"/>
    <property type="match status" value="1"/>
</dbReference>
<comment type="similarity">
    <text evidence="2">Belongs to the ABC transporter superfamily. ABCG family. Eye pigment precursor importer (TC 3.A.1.204) subfamily.</text>
</comment>
<comment type="caution">
    <text evidence="11">The sequence shown here is derived from an EMBL/GenBank/DDBJ whole genome shotgun (WGS) entry which is preliminary data.</text>
</comment>
<dbReference type="CDD" id="cd03213">
    <property type="entry name" value="ABCG_EPDR"/>
    <property type="match status" value="1"/>
</dbReference>
<evidence type="ECO:0000256" key="7">
    <source>
        <dbReference type="ARBA" id="ARBA00022989"/>
    </source>
</evidence>
<sequence>MYAKSVQLNLSVSKSIDIEFSNVVYEVQNGFRRPKKQILKGINGYFKSGEMCAIIGPSGAGKSTLLNILTGFEENKSLVGKINYRDSKGDKEPWNKCRKYSCYILQENYLHNLFTVNEAMMISTNLKIGNNLNRNTKQILIDDILDRLDLIVNKNTHTNKLSGGQKKRLSIALELVDNPPVMFLDEPTTGLDSYSSFHCVKLLQNLARDGRTIICTIHQPSATIYEMFDHIYLLADGRCMYDGTAKNTIDYFANLGLHCPKYHNPADYIIEVVSNEYGDFRDQLVELVENKWKISQVNSLEKLSAIEDNKVQRNYNEKEKTTVLINTPSEFKRFLILLNRSIVLSHRDWNLVYLKVFMHLLIGTLLGIFYLNFGNESDKTLNNIKYISGMIMYLSYTSAIPAVLKIPLEIEMIKKEQFNNWYQLRTYYFVLLIVDVPIQILFSFTYCSISYYLSQPLELTRFLMFFGITCLTSIIGDSFGLIIGTLLTPVNGIFISSILIAIFLLFQGCFVMFNDMPKYFYYFSYFSYMRYAFEGLIQSTYGYNREKLYCSDNTIYCPFRVPKIVIKELALTDEQYWFDLLVLIIFFVFYRIVAYYTLKRNFSRICNSLCIIFFIIYDICVNLNVFFTLLASRSGEHLTDLKVCINLSQNSYLGIEHEITELGKVSSYKLKASSLCAGTCRLSSAECSRLIEGCPGFLGLILGLDES</sequence>
<gene>
    <name evidence="11" type="ORF">V1477_001025</name>
</gene>
<dbReference type="GO" id="GO:0005524">
    <property type="term" value="F:ATP binding"/>
    <property type="evidence" value="ECO:0007669"/>
    <property type="project" value="UniProtKB-KW"/>
</dbReference>
<dbReference type="InterPro" id="IPR050352">
    <property type="entry name" value="ABCG_transporters"/>
</dbReference>
<evidence type="ECO:0000256" key="8">
    <source>
        <dbReference type="ARBA" id="ARBA00023136"/>
    </source>
</evidence>
<dbReference type="InterPro" id="IPR003593">
    <property type="entry name" value="AAA+_ATPase"/>
</dbReference>
<dbReference type="Pfam" id="PF00005">
    <property type="entry name" value="ABC_tran"/>
    <property type="match status" value="1"/>
</dbReference>
<feature type="transmembrane region" description="Helical" evidence="9">
    <location>
        <begin position="384"/>
        <end position="406"/>
    </location>
</feature>
<feature type="transmembrane region" description="Helical" evidence="9">
    <location>
        <begin position="493"/>
        <end position="513"/>
    </location>
</feature>
<dbReference type="SUPFAM" id="SSF52540">
    <property type="entry name" value="P-loop containing nucleoside triphosphate hydrolases"/>
    <property type="match status" value="1"/>
</dbReference>
<dbReference type="InterPro" id="IPR027417">
    <property type="entry name" value="P-loop_NTPase"/>
</dbReference>
<evidence type="ECO:0000256" key="2">
    <source>
        <dbReference type="ARBA" id="ARBA00005814"/>
    </source>
</evidence>
<name>A0ABD2D0L7_VESMC</name>
<feature type="transmembrane region" description="Helical" evidence="9">
    <location>
        <begin position="465"/>
        <end position="486"/>
    </location>
</feature>
<dbReference type="Pfam" id="PF19055">
    <property type="entry name" value="ABC2_membrane_7"/>
    <property type="match status" value="1"/>
</dbReference>
<dbReference type="AlphaFoldDB" id="A0ABD2D0L7"/>
<keyword evidence="3" id="KW-0813">Transport</keyword>
<keyword evidence="7 9" id="KW-1133">Transmembrane helix</keyword>
<keyword evidence="12" id="KW-1185">Reference proteome</keyword>
<evidence type="ECO:0000256" key="4">
    <source>
        <dbReference type="ARBA" id="ARBA00022692"/>
    </source>
</evidence>
<dbReference type="Pfam" id="PF01061">
    <property type="entry name" value="ABC2_membrane"/>
    <property type="match status" value="1"/>
</dbReference>
<evidence type="ECO:0000256" key="9">
    <source>
        <dbReference type="SAM" id="Phobius"/>
    </source>
</evidence>
<dbReference type="PROSITE" id="PS00211">
    <property type="entry name" value="ABC_TRANSPORTER_1"/>
    <property type="match status" value="1"/>
</dbReference>
<dbReference type="EMBL" id="JAYRBN010000008">
    <property type="protein sequence ID" value="KAL2750922.1"/>
    <property type="molecule type" value="Genomic_DNA"/>
</dbReference>
<evidence type="ECO:0000256" key="5">
    <source>
        <dbReference type="ARBA" id="ARBA00022741"/>
    </source>
</evidence>
<dbReference type="InterPro" id="IPR043926">
    <property type="entry name" value="ABCG_dom"/>
</dbReference>
<keyword evidence="8 9" id="KW-0472">Membrane</keyword>
<dbReference type="Gene3D" id="3.40.50.300">
    <property type="entry name" value="P-loop containing nucleotide triphosphate hydrolases"/>
    <property type="match status" value="1"/>
</dbReference>
<dbReference type="InterPro" id="IPR013525">
    <property type="entry name" value="ABC2_TM"/>
</dbReference>
<feature type="transmembrane region" description="Helical" evidence="9">
    <location>
        <begin position="352"/>
        <end position="372"/>
    </location>
</feature>
<evidence type="ECO:0000256" key="3">
    <source>
        <dbReference type="ARBA" id="ARBA00022448"/>
    </source>
</evidence>
<proteinExistence type="inferred from homology"/>
<evidence type="ECO:0000259" key="10">
    <source>
        <dbReference type="PROSITE" id="PS50893"/>
    </source>
</evidence>
<feature type="transmembrane region" description="Helical" evidence="9">
    <location>
        <begin position="576"/>
        <end position="598"/>
    </location>
</feature>
<dbReference type="Proteomes" id="UP001607303">
    <property type="component" value="Unassembled WGS sequence"/>
</dbReference>
<dbReference type="PROSITE" id="PS50893">
    <property type="entry name" value="ABC_TRANSPORTER_2"/>
    <property type="match status" value="1"/>
</dbReference>
<protein>
    <submittedName>
        <fullName evidence="11">ATP-binding cassette sub-family G member 1-like</fullName>
    </submittedName>
</protein>
<feature type="transmembrane region" description="Helical" evidence="9">
    <location>
        <begin position="610"/>
        <end position="631"/>
    </location>
</feature>
<reference evidence="11 12" key="1">
    <citation type="journal article" date="2024" name="Ann. Entomol. Soc. Am.">
        <title>Genomic analyses of the southern and eastern yellowjacket wasps (Hymenoptera: Vespidae) reveal evolutionary signatures of social life.</title>
        <authorList>
            <person name="Catto M.A."/>
            <person name="Caine P.B."/>
            <person name="Orr S.E."/>
            <person name="Hunt B.G."/>
            <person name="Goodisman M.A.D."/>
        </authorList>
    </citation>
    <scope>NUCLEOTIDE SEQUENCE [LARGE SCALE GENOMIC DNA]</scope>
    <source>
        <strain evidence="11">232</strain>
        <tissue evidence="11">Head and thorax</tissue>
    </source>
</reference>
<organism evidence="11 12">
    <name type="scientific">Vespula maculifrons</name>
    <name type="common">Eastern yellow jacket</name>
    <name type="synonym">Wasp</name>
    <dbReference type="NCBI Taxonomy" id="7453"/>
    <lineage>
        <taxon>Eukaryota</taxon>
        <taxon>Metazoa</taxon>
        <taxon>Ecdysozoa</taxon>
        <taxon>Arthropoda</taxon>
        <taxon>Hexapoda</taxon>
        <taxon>Insecta</taxon>
        <taxon>Pterygota</taxon>
        <taxon>Neoptera</taxon>
        <taxon>Endopterygota</taxon>
        <taxon>Hymenoptera</taxon>
        <taxon>Apocrita</taxon>
        <taxon>Aculeata</taxon>
        <taxon>Vespoidea</taxon>
        <taxon>Vespidae</taxon>
        <taxon>Vespinae</taxon>
        <taxon>Vespula</taxon>
    </lineage>
</organism>
<evidence type="ECO:0000313" key="11">
    <source>
        <dbReference type="EMBL" id="KAL2750922.1"/>
    </source>
</evidence>
<dbReference type="PANTHER" id="PTHR48041:SF32">
    <property type="entry name" value="PROTEIN WHITE-LIKE PROTEIN"/>
    <property type="match status" value="1"/>
</dbReference>